<dbReference type="GO" id="GO:0006310">
    <property type="term" value="P:DNA recombination"/>
    <property type="evidence" value="ECO:0007669"/>
    <property type="project" value="UniProtKB-KW"/>
</dbReference>
<evidence type="ECO:0000313" key="6">
    <source>
        <dbReference type="EMBL" id="OLV15912.1"/>
    </source>
</evidence>
<evidence type="ECO:0000256" key="1">
    <source>
        <dbReference type="ARBA" id="ARBA00023125"/>
    </source>
</evidence>
<dbReference type="InterPro" id="IPR002104">
    <property type="entry name" value="Integrase_catalytic"/>
</dbReference>
<dbReference type="AlphaFoldDB" id="A0A1U7NSL5"/>
<protein>
    <submittedName>
        <fullName evidence="6">Site-specific recombinase XerD</fullName>
    </submittedName>
</protein>
<dbReference type="EMBL" id="MSTI01000158">
    <property type="protein sequence ID" value="OLV15912.1"/>
    <property type="molecule type" value="Genomic_DNA"/>
</dbReference>
<organism evidence="6 7">
    <name type="scientific">Deinococcus marmoris</name>
    <dbReference type="NCBI Taxonomy" id="249408"/>
    <lineage>
        <taxon>Bacteria</taxon>
        <taxon>Thermotogati</taxon>
        <taxon>Deinococcota</taxon>
        <taxon>Deinococci</taxon>
        <taxon>Deinococcales</taxon>
        <taxon>Deinococcaceae</taxon>
        <taxon>Deinococcus</taxon>
    </lineage>
</organism>
<dbReference type="Gene3D" id="1.10.443.10">
    <property type="entry name" value="Intergrase catalytic core"/>
    <property type="match status" value="1"/>
</dbReference>
<evidence type="ECO:0000313" key="7">
    <source>
        <dbReference type="Proteomes" id="UP000186607"/>
    </source>
</evidence>
<dbReference type="PROSITE" id="PS51900">
    <property type="entry name" value="CB"/>
    <property type="match status" value="1"/>
</dbReference>
<keyword evidence="7" id="KW-1185">Reference proteome</keyword>
<dbReference type="Pfam" id="PF00589">
    <property type="entry name" value="Phage_integrase"/>
    <property type="match status" value="1"/>
</dbReference>
<dbReference type="PROSITE" id="PS51898">
    <property type="entry name" value="TYR_RECOMBINASE"/>
    <property type="match status" value="1"/>
</dbReference>
<gene>
    <name evidence="6" type="ORF">BOO71_0013489</name>
</gene>
<dbReference type="Gene3D" id="1.10.150.130">
    <property type="match status" value="1"/>
</dbReference>
<accession>A0A1U7NSL5</accession>
<sequence>MLLTDLHQMHARHLAALRRSPATIAYYFYSLEPLLQFMEGRGLARDADLITLPLLREFQLWLRDTRGMKPGGEHAVLRGVRATLRWAAEEEVLASDPTAKLRLPALPHERPPAVQPDEVERCLKVAAGMTQPLRNRAVLLCLYDTGLRMGEVLQLRVADLNMTTGMITVRAETAKGEKARVVPLGLKTSKALSAYERKERRAALPMVQQLFLGRTGEPMTRGGLTHLLVKVSAAAEIPRSHTAPHAWRRGFAVGYLRGGGDIFSLQQILGHTTLEMTRRYFKFLPDDLQRRHSLASPVDNLGRR</sequence>
<evidence type="ECO:0000256" key="2">
    <source>
        <dbReference type="ARBA" id="ARBA00023172"/>
    </source>
</evidence>
<dbReference type="InterPro" id="IPR011010">
    <property type="entry name" value="DNA_brk_join_enz"/>
</dbReference>
<dbReference type="STRING" id="249408.BOO71_0013489"/>
<dbReference type="GO" id="GO:0015074">
    <property type="term" value="P:DNA integration"/>
    <property type="evidence" value="ECO:0007669"/>
    <property type="project" value="InterPro"/>
</dbReference>
<dbReference type="PANTHER" id="PTHR30349">
    <property type="entry name" value="PHAGE INTEGRASE-RELATED"/>
    <property type="match status" value="1"/>
</dbReference>
<dbReference type="Proteomes" id="UP000186607">
    <property type="component" value="Unassembled WGS sequence"/>
</dbReference>
<dbReference type="InterPro" id="IPR010998">
    <property type="entry name" value="Integrase_recombinase_N"/>
</dbReference>
<evidence type="ECO:0000259" key="4">
    <source>
        <dbReference type="PROSITE" id="PS51898"/>
    </source>
</evidence>
<name>A0A1U7NSL5_9DEIO</name>
<dbReference type="InterPro" id="IPR013762">
    <property type="entry name" value="Integrase-like_cat_sf"/>
</dbReference>
<feature type="domain" description="Core-binding (CB)" evidence="5">
    <location>
        <begin position="4"/>
        <end position="88"/>
    </location>
</feature>
<evidence type="ECO:0000259" key="5">
    <source>
        <dbReference type="PROSITE" id="PS51900"/>
    </source>
</evidence>
<dbReference type="GO" id="GO:0003677">
    <property type="term" value="F:DNA binding"/>
    <property type="evidence" value="ECO:0007669"/>
    <property type="project" value="UniProtKB-UniRule"/>
</dbReference>
<comment type="caution">
    <text evidence="6">The sequence shown here is derived from an EMBL/GenBank/DDBJ whole genome shotgun (WGS) entry which is preliminary data.</text>
</comment>
<dbReference type="OrthoDB" id="9785687at2"/>
<keyword evidence="1 3" id="KW-0238">DNA-binding</keyword>
<reference evidence="6 7" key="1">
    <citation type="submission" date="2017-01" db="EMBL/GenBank/DDBJ databases">
        <title>Genome Analysis of Deinococcus marmoris KOPRI26562.</title>
        <authorList>
            <person name="Kim J.H."/>
            <person name="Oh H.-M."/>
        </authorList>
    </citation>
    <scope>NUCLEOTIDE SEQUENCE [LARGE SCALE GENOMIC DNA]</scope>
    <source>
        <strain evidence="6 7">KOPRI26562</strain>
    </source>
</reference>
<feature type="domain" description="Tyr recombinase" evidence="4">
    <location>
        <begin position="109"/>
        <end position="293"/>
    </location>
</feature>
<dbReference type="InterPro" id="IPR050090">
    <property type="entry name" value="Tyrosine_recombinase_XerCD"/>
</dbReference>
<dbReference type="PANTHER" id="PTHR30349:SF90">
    <property type="entry name" value="TYROSINE RECOMBINASE XERD"/>
    <property type="match status" value="1"/>
</dbReference>
<proteinExistence type="predicted"/>
<dbReference type="InterPro" id="IPR044068">
    <property type="entry name" value="CB"/>
</dbReference>
<dbReference type="RefSeq" id="WP_075836535.1">
    <property type="nucleotide sequence ID" value="NZ_MSTI01000158.1"/>
</dbReference>
<keyword evidence="2" id="KW-0233">DNA recombination</keyword>
<evidence type="ECO:0000256" key="3">
    <source>
        <dbReference type="PROSITE-ProRule" id="PRU01248"/>
    </source>
</evidence>
<dbReference type="SUPFAM" id="SSF56349">
    <property type="entry name" value="DNA breaking-rejoining enzymes"/>
    <property type="match status" value="1"/>
</dbReference>